<accession>A0A067K1Q9</accession>
<dbReference type="AlphaFoldDB" id="A0A067K1Q9"/>
<protein>
    <submittedName>
        <fullName evidence="1">Uncharacterized protein</fullName>
    </submittedName>
</protein>
<organism evidence="1 2">
    <name type="scientific">Jatropha curcas</name>
    <name type="common">Barbados nut</name>
    <dbReference type="NCBI Taxonomy" id="180498"/>
    <lineage>
        <taxon>Eukaryota</taxon>
        <taxon>Viridiplantae</taxon>
        <taxon>Streptophyta</taxon>
        <taxon>Embryophyta</taxon>
        <taxon>Tracheophyta</taxon>
        <taxon>Spermatophyta</taxon>
        <taxon>Magnoliopsida</taxon>
        <taxon>eudicotyledons</taxon>
        <taxon>Gunneridae</taxon>
        <taxon>Pentapetalae</taxon>
        <taxon>rosids</taxon>
        <taxon>fabids</taxon>
        <taxon>Malpighiales</taxon>
        <taxon>Euphorbiaceae</taxon>
        <taxon>Crotonoideae</taxon>
        <taxon>Jatropheae</taxon>
        <taxon>Jatropha</taxon>
    </lineage>
</organism>
<name>A0A067K1Q9_JATCU</name>
<dbReference type="EMBL" id="KK914711">
    <property type="protein sequence ID" value="KDP30077.1"/>
    <property type="molecule type" value="Genomic_DNA"/>
</dbReference>
<gene>
    <name evidence="1" type="ORF">JCGZ_18552</name>
</gene>
<dbReference type="Proteomes" id="UP000027138">
    <property type="component" value="Unassembled WGS sequence"/>
</dbReference>
<keyword evidence="2" id="KW-1185">Reference proteome</keyword>
<reference evidence="1 2" key="1">
    <citation type="journal article" date="2014" name="PLoS ONE">
        <title>Global Analysis of Gene Expression Profiles in Physic Nut (Jatropha curcas L.) Seedlings Exposed to Salt Stress.</title>
        <authorList>
            <person name="Zhang L."/>
            <person name="Zhang C."/>
            <person name="Wu P."/>
            <person name="Chen Y."/>
            <person name="Li M."/>
            <person name="Jiang H."/>
            <person name="Wu G."/>
        </authorList>
    </citation>
    <scope>NUCLEOTIDE SEQUENCE [LARGE SCALE GENOMIC DNA]</scope>
    <source>
        <strain evidence="2">cv. GZQX0401</strain>
        <tissue evidence="1">Young leaves</tissue>
    </source>
</reference>
<proteinExistence type="predicted"/>
<sequence length="384" mass="41325">METLGLIPDIPTFDGELVPVSRNPLTSGMRPLQLLPLPGTEFPVRYQTSQMRGFQTESACAATVVPRRKELRDATSCVTQLFCGRTVPWRDGSSMRQGLGQLRDAAVEMRGAAMEMRVAAYPYKQCRPLHGRAPEVSVLLELRDAAKSAVTQSVSTESEETSSELGLIGSKNVDLVTKSSKLGLIGSKGFDLATSSALSAPVDLEKTSSRLGLIGPKDVGFTVMSQLPEIPASAYTWETLGALPDIPTFDGEPMPVSRNPLTPGPRPLQPLPLPGTEFPVRYEMSRMHGFRSEVNLGKARSGGSTTDASAFCDLLDPSMRARVVAAGFGDYAPGERWNDCTHTFVFGFGEMSLTPMDYAVITGLRFTGPASPLDARYQTATLGA</sequence>
<evidence type="ECO:0000313" key="2">
    <source>
        <dbReference type="Proteomes" id="UP000027138"/>
    </source>
</evidence>
<evidence type="ECO:0000313" key="1">
    <source>
        <dbReference type="EMBL" id="KDP30077.1"/>
    </source>
</evidence>